<keyword evidence="3" id="KW-1185">Reference proteome</keyword>
<feature type="region of interest" description="Disordered" evidence="1">
    <location>
        <begin position="13"/>
        <end position="61"/>
    </location>
</feature>
<proteinExistence type="predicted"/>
<sequence>MISVQKLYVARRPERTGDKWKATQQQQQKGPSHGQAQASTSTAPPQVDSITTSGAAATQSQLAATSENPTWWTRLIFFRTGNYCTLYIQFFCVANVNLDVLRSPIESPFMRTHYKECTKRKEILKCLISYGVLSSRTSIFEESQDVARKIIRGIRAVREASRGWLASLFEMVVRAALTIGSHWYYLGNNYMLSSLPEVQLAHFLFPRSSCSRLQRQLQNHQHLHFLRKAQRVCPQQA</sequence>
<organism evidence="2 3">
    <name type="scientific">Rhizopogon vesiculosus</name>
    <dbReference type="NCBI Taxonomy" id="180088"/>
    <lineage>
        <taxon>Eukaryota</taxon>
        <taxon>Fungi</taxon>
        <taxon>Dikarya</taxon>
        <taxon>Basidiomycota</taxon>
        <taxon>Agaricomycotina</taxon>
        <taxon>Agaricomycetes</taxon>
        <taxon>Agaricomycetidae</taxon>
        <taxon>Boletales</taxon>
        <taxon>Suillineae</taxon>
        <taxon>Rhizopogonaceae</taxon>
        <taxon>Rhizopogon</taxon>
    </lineage>
</organism>
<dbReference type="EMBL" id="LVVM01003918">
    <property type="protein sequence ID" value="OJA14043.1"/>
    <property type="molecule type" value="Genomic_DNA"/>
</dbReference>
<evidence type="ECO:0000313" key="3">
    <source>
        <dbReference type="Proteomes" id="UP000183567"/>
    </source>
</evidence>
<reference evidence="2 3" key="1">
    <citation type="submission" date="2016-03" db="EMBL/GenBank/DDBJ databases">
        <title>Comparative genomics of the ectomycorrhizal sister species Rhizopogon vinicolor and Rhizopogon vesiculosus (Basidiomycota: Boletales) reveals a divergence of the mating type B locus.</title>
        <authorList>
            <person name="Mujic A.B."/>
            <person name="Kuo A."/>
            <person name="Tritt A."/>
            <person name="Lipzen A."/>
            <person name="Chen C."/>
            <person name="Johnson J."/>
            <person name="Sharma A."/>
            <person name="Barry K."/>
            <person name="Grigoriev I.V."/>
            <person name="Spatafora J.W."/>
        </authorList>
    </citation>
    <scope>NUCLEOTIDE SEQUENCE [LARGE SCALE GENOMIC DNA]</scope>
    <source>
        <strain evidence="2 3">AM-OR11-056</strain>
    </source>
</reference>
<dbReference type="AlphaFoldDB" id="A0A1J8Q247"/>
<evidence type="ECO:0000256" key="1">
    <source>
        <dbReference type="SAM" id="MobiDB-lite"/>
    </source>
</evidence>
<feature type="compositionally biased region" description="Low complexity" evidence="1">
    <location>
        <begin position="49"/>
        <end position="61"/>
    </location>
</feature>
<name>A0A1J8Q247_9AGAM</name>
<evidence type="ECO:0000313" key="2">
    <source>
        <dbReference type="EMBL" id="OJA14043.1"/>
    </source>
</evidence>
<accession>A0A1J8Q247</accession>
<dbReference type="Proteomes" id="UP000183567">
    <property type="component" value="Unassembled WGS sequence"/>
</dbReference>
<protein>
    <submittedName>
        <fullName evidence="2">Uncharacterized protein</fullName>
    </submittedName>
</protein>
<feature type="compositionally biased region" description="Polar residues" evidence="1">
    <location>
        <begin position="34"/>
        <end position="44"/>
    </location>
</feature>
<comment type="caution">
    <text evidence="2">The sequence shown here is derived from an EMBL/GenBank/DDBJ whole genome shotgun (WGS) entry which is preliminary data.</text>
</comment>
<gene>
    <name evidence="2" type="ORF">AZE42_12391</name>
</gene>